<gene>
    <name evidence="2" type="ORF">FA046_00200</name>
</gene>
<proteinExistence type="predicted"/>
<accession>A0A4U1C2Z7</accession>
<feature type="region of interest" description="Disordered" evidence="1">
    <location>
        <begin position="210"/>
        <end position="229"/>
    </location>
</feature>
<sequence>MEKSECRDFDMMSFEEFFFKKKIDLIALAATKPDLFLEFKEHYALMGEKSFDHTKKYWFNQLRLSHKLSEEDEVQLKAALFPAKEVIANKQEQTEITTVTKAPGFKPRFKAPTTSSHPPVEKALEEPFETTEIPVTVTGFKPRFKATSTLVKQEEPETLKAEEEIKDQPKIPVTGFKPRFKAAYAPVKQEEPELTISVEEIKEETVKPIGFKPRFKAGSTPSKQEDKEN</sequence>
<dbReference type="RefSeq" id="WP_136824349.1">
    <property type="nucleotide sequence ID" value="NZ_SWBP01000001.1"/>
</dbReference>
<name>A0A4U1C2Z7_9SPHI</name>
<dbReference type="EMBL" id="SWBP01000001">
    <property type="protein sequence ID" value="TKC00140.1"/>
    <property type="molecule type" value="Genomic_DNA"/>
</dbReference>
<evidence type="ECO:0000313" key="3">
    <source>
        <dbReference type="Proteomes" id="UP000308181"/>
    </source>
</evidence>
<protein>
    <submittedName>
        <fullName evidence="2">Uncharacterized protein</fullName>
    </submittedName>
</protein>
<comment type="caution">
    <text evidence="2">The sequence shown here is derived from an EMBL/GenBank/DDBJ whole genome shotgun (WGS) entry which is preliminary data.</text>
</comment>
<organism evidence="2 3">
    <name type="scientific">Pedobacter cryophilus</name>
    <dbReference type="NCBI Taxonomy" id="2571271"/>
    <lineage>
        <taxon>Bacteria</taxon>
        <taxon>Pseudomonadati</taxon>
        <taxon>Bacteroidota</taxon>
        <taxon>Sphingobacteriia</taxon>
        <taxon>Sphingobacteriales</taxon>
        <taxon>Sphingobacteriaceae</taxon>
        <taxon>Pedobacter</taxon>
    </lineage>
</organism>
<dbReference type="AlphaFoldDB" id="A0A4U1C2Z7"/>
<dbReference type="OrthoDB" id="853871at2"/>
<dbReference type="Proteomes" id="UP000308181">
    <property type="component" value="Unassembled WGS sequence"/>
</dbReference>
<evidence type="ECO:0000256" key="1">
    <source>
        <dbReference type="SAM" id="MobiDB-lite"/>
    </source>
</evidence>
<evidence type="ECO:0000313" key="2">
    <source>
        <dbReference type="EMBL" id="TKC00140.1"/>
    </source>
</evidence>
<keyword evidence="3" id="KW-1185">Reference proteome</keyword>
<reference evidence="2 3" key="1">
    <citation type="submission" date="2019-04" db="EMBL/GenBank/DDBJ databases">
        <title>Pedobacter sp. AR-3-17 sp. nov., isolated from Arctic soil.</title>
        <authorList>
            <person name="Dahal R.H."/>
            <person name="Kim D.-U."/>
        </authorList>
    </citation>
    <scope>NUCLEOTIDE SEQUENCE [LARGE SCALE GENOMIC DNA]</scope>
    <source>
        <strain evidence="2 3">AR-3-17</strain>
    </source>
</reference>